<dbReference type="EMBL" id="UATH01000001">
    <property type="protein sequence ID" value="SPY08449.1"/>
    <property type="molecule type" value="Genomic_DNA"/>
</dbReference>
<sequence>MIAIDLLKKIYKSTPTHAEFLPSIQQHVTNEIVHYDKGYFGGTIQLEGVPFESESDEYLQSLFESLALSFASFGKSLGDRLSIWTHLQRRRRLFDREYHFENQFSKEFTDKYINRFRNNKFFKNSFFISFVIKYDDYEDGLKEAQDVLNSAMAIFNGYDPRVLGVYQNEHGVYFSEVYEFYAELINYERKPIPLSADPANTILGTSNLHFGSNIFEVRANTTAVYGSALSLKSFGQSKPGAFIGILDLPFEFTLSQSFQFVRNAVMMTKINRQLNNLAGVGDQAHTQHEELLEAQGGLMAGEHMFGNYHFSLIVYGETPKEADNNANMAAARFINTAGFLLTKATNYQPIMYYAQVPGSQHKPRQTPKSTVNLACAFGMHDYSHGKTTGNPIGDGSALIPLVTVSDTIYDFNFHFSNPKEDNVGEKIAGHTLILGATGTGKTTLETTLLTFSLRFNPYLFVLDLDQGMHIYLKAIGGEYFVLEGGVPTGLNPFQLPDTPYNREFLYKLVGVCGKNENGNVSADEEKIIKQAVDTVFSLDFEYRNFSTLLESIPYSTSDNSLRSRLAKWCNTEGGRYAWCLDNPRNLFNPDDFFRVGFDLTDILQDNYPPTEPVMMYLFHLRNIMMDRVAEENGILCTVIEEFWWPLKFEATQELILKALKTDRKLGGWVVLTSQSPEDAINSEIFPAIMQQTPTKVFLPNPDAKYEDSYQLTGMTKKEHQELIKLSLDSRTFLVKQSRQSAFAKLDLYGFQDEMAVLSGTSHNTAILKEVLAEQDFENPDDWYPIFKERVRVAREAKRLR</sequence>
<dbReference type="InterPro" id="IPR051162">
    <property type="entry name" value="T4SS_component"/>
</dbReference>
<dbReference type="GO" id="GO:0005524">
    <property type="term" value="F:ATP binding"/>
    <property type="evidence" value="ECO:0007669"/>
    <property type="project" value="InterPro"/>
</dbReference>
<name>A0A2X1UMS9_9BURK</name>
<dbReference type="RefSeq" id="WP_113062679.1">
    <property type="nucleotide sequence ID" value="NZ_UATH01000001.1"/>
</dbReference>
<protein>
    <submittedName>
        <fullName evidence="4">Type IV secretion system protein virB4</fullName>
    </submittedName>
</protein>
<accession>A0A2X1UMS9</accession>
<dbReference type="Proteomes" id="UP000250242">
    <property type="component" value="Unassembled WGS sequence"/>
</dbReference>
<proteinExistence type="inferred from homology"/>
<dbReference type="InterPro" id="IPR027417">
    <property type="entry name" value="P-loop_NTPase"/>
</dbReference>
<evidence type="ECO:0000313" key="5">
    <source>
        <dbReference type="Proteomes" id="UP000250242"/>
    </source>
</evidence>
<dbReference type="InterPro" id="IPR043964">
    <property type="entry name" value="P-loop_TraG"/>
</dbReference>
<dbReference type="Gene3D" id="3.40.50.300">
    <property type="entry name" value="P-loop containing nucleotide triphosphate hydrolases"/>
    <property type="match status" value="1"/>
</dbReference>
<gene>
    <name evidence="4" type="primary">virB4_1</name>
    <name evidence="4" type="ORF">NCTC11009_01675</name>
</gene>
<dbReference type="AlphaFoldDB" id="A0A2X1UMS9"/>
<dbReference type="Pfam" id="PF03135">
    <property type="entry name" value="CagE_TrbE_VirB"/>
    <property type="match status" value="1"/>
</dbReference>
<comment type="similarity">
    <text evidence="1">Belongs to the TrbE/VirB4 family.</text>
</comment>
<dbReference type="InterPro" id="IPR018145">
    <property type="entry name" value="CagE_TrbE_VirB_cntrl_dom"/>
</dbReference>
<feature type="domain" description="TraG P-loop" evidence="3">
    <location>
        <begin position="430"/>
        <end position="727"/>
    </location>
</feature>
<organism evidence="4 5">
    <name type="scientific">Oligella urethralis</name>
    <dbReference type="NCBI Taxonomy" id="90245"/>
    <lineage>
        <taxon>Bacteria</taxon>
        <taxon>Pseudomonadati</taxon>
        <taxon>Pseudomonadota</taxon>
        <taxon>Betaproteobacteria</taxon>
        <taxon>Burkholderiales</taxon>
        <taxon>Alcaligenaceae</taxon>
        <taxon>Oligella</taxon>
    </lineage>
</organism>
<dbReference type="PANTHER" id="PTHR30121">
    <property type="entry name" value="UNCHARACTERIZED PROTEIN YJGR-RELATED"/>
    <property type="match status" value="1"/>
</dbReference>
<evidence type="ECO:0000313" key="4">
    <source>
        <dbReference type="EMBL" id="SPY08449.1"/>
    </source>
</evidence>
<feature type="domain" description="CagE TrbE VirB component of type IV transporter system central" evidence="2">
    <location>
        <begin position="162"/>
        <end position="361"/>
    </location>
</feature>
<reference evidence="4 5" key="1">
    <citation type="submission" date="2018-06" db="EMBL/GenBank/DDBJ databases">
        <authorList>
            <consortium name="Pathogen Informatics"/>
            <person name="Doyle S."/>
        </authorList>
    </citation>
    <scope>NUCLEOTIDE SEQUENCE [LARGE SCALE GENOMIC DNA]</scope>
    <source>
        <strain evidence="4 5">NCTC11009</strain>
    </source>
</reference>
<evidence type="ECO:0000256" key="1">
    <source>
        <dbReference type="ARBA" id="ARBA00006512"/>
    </source>
</evidence>
<dbReference type="SUPFAM" id="SSF52540">
    <property type="entry name" value="P-loop containing nucleoside triphosphate hydrolases"/>
    <property type="match status" value="1"/>
</dbReference>
<dbReference type="PANTHER" id="PTHR30121:SF6">
    <property type="entry name" value="SLR6007 PROTEIN"/>
    <property type="match status" value="1"/>
</dbReference>
<evidence type="ECO:0000259" key="2">
    <source>
        <dbReference type="Pfam" id="PF03135"/>
    </source>
</evidence>
<dbReference type="Pfam" id="PF19044">
    <property type="entry name" value="P-loop_TraG"/>
    <property type="match status" value="1"/>
</dbReference>
<evidence type="ECO:0000259" key="3">
    <source>
        <dbReference type="Pfam" id="PF19044"/>
    </source>
</evidence>